<gene>
    <name evidence="2" type="ORF">DFP85_10489</name>
</gene>
<sequence>MNMRIASAPCCWGVDDVNNPHLPPWQKVLDEAAQAGYQGLELGPYGYLPLDRERLGQALDERGLKVVAGTIFDDLVNPANRDSLIRQTHEICAFLKQLPELPREPGQHYPAPYLVVIDHVHAERSRYAGHPDTAPRLDDPQWDTLMEHIRTIAELASREYGIRAVIHPHAGGYIEFEDEILRLMGAIPYETAGLCLDTGHLYYSGMDPVTWIHEHATRMDYLHFKDIEPKVFDDVMARQVDFFDACAQGVMCPIGEGIVDYEAIQRLLQEIDYQGYITIEQERDPRDAHGSLADVTASLEYLKRQGFQASL</sequence>
<reference evidence="2 3" key="1">
    <citation type="submission" date="2019-03" db="EMBL/GenBank/DDBJ databases">
        <title>Genomic Encyclopedia of Type Strains, Phase III (KMG-III): the genomes of soil and plant-associated and newly described type strains.</title>
        <authorList>
            <person name="Whitman W."/>
        </authorList>
    </citation>
    <scope>NUCLEOTIDE SEQUENCE [LARGE SCALE GENOMIC DNA]</scope>
    <source>
        <strain evidence="2 3">CECT 5797</strain>
    </source>
</reference>
<evidence type="ECO:0000313" key="2">
    <source>
        <dbReference type="EMBL" id="TDR56174.1"/>
    </source>
</evidence>
<dbReference type="Gene3D" id="3.20.20.150">
    <property type="entry name" value="Divalent-metal-dependent TIM barrel enzymes"/>
    <property type="match status" value="1"/>
</dbReference>
<dbReference type="RefSeq" id="WP_133635122.1">
    <property type="nucleotide sequence ID" value="NZ_SNZJ01000004.1"/>
</dbReference>
<protein>
    <submittedName>
        <fullName evidence="2">2-keto-myo-inositol dehydratase</fullName>
    </submittedName>
</protein>
<comment type="caution">
    <text evidence="2">The sequence shown here is derived from an EMBL/GenBank/DDBJ whole genome shotgun (WGS) entry which is preliminary data.</text>
</comment>
<dbReference type="EMBL" id="SNZJ01000004">
    <property type="protein sequence ID" value="TDR56174.1"/>
    <property type="molecule type" value="Genomic_DNA"/>
</dbReference>
<dbReference type="AlphaFoldDB" id="A0A4R6ZV66"/>
<accession>A0A4R6ZV66</accession>
<organism evidence="2 3">
    <name type="scientific">Halomonas ventosae</name>
    <dbReference type="NCBI Taxonomy" id="229007"/>
    <lineage>
        <taxon>Bacteria</taxon>
        <taxon>Pseudomonadati</taxon>
        <taxon>Pseudomonadota</taxon>
        <taxon>Gammaproteobacteria</taxon>
        <taxon>Oceanospirillales</taxon>
        <taxon>Halomonadaceae</taxon>
        <taxon>Halomonas</taxon>
    </lineage>
</organism>
<dbReference type="InterPro" id="IPR013022">
    <property type="entry name" value="Xyl_isomerase-like_TIM-brl"/>
</dbReference>
<dbReference type="SUPFAM" id="SSF51658">
    <property type="entry name" value="Xylose isomerase-like"/>
    <property type="match status" value="1"/>
</dbReference>
<feature type="domain" description="Xylose isomerase-like TIM barrel" evidence="1">
    <location>
        <begin position="29"/>
        <end position="303"/>
    </location>
</feature>
<dbReference type="InterPro" id="IPR050312">
    <property type="entry name" value="IolE/XylAMocC-like"/>
</dbReference>
<evidence type="ECO:0000313" key="3">
    <source>
        <dbReference type="Proteomes" id="UP000295212"/>
    </source>
</evidence>
<evidence type="ECO:0000259" key="1">
    <source>
        <dbReference type="Pfam" id="PF01261"/>
    </source>
</evidence>
<dbReference type="OrthoDB" id="9804047at2"/>
<dbReference type="Pfam" id="PF01261">
    <property type="entry name" value="AP_endonuc_2"/>
    <property type="match status" value="1"/>
</dbReference>
<dbReference type="InterPro" id="IPR036237">
    <property type="entry name" value="Xyl_isomerase-like_sf"/>
</dbReference>
<name>A0A4R6ZV66_9GAMM</name>
<dbReference type="PANTHER" id="PTHR12110:SF41">
    <property type="entry name" value="INOSOSE DEHYDRATASE"/>
    <property type="match status" value="1"/>
</dbReference>
<proteinExistence type="predicted"/>
<dbReference type="Proteomes" id="UP000295212">
    <property type="component" value="Unassembled WGS sequence"/>
</dbReference>
<dbReference type="PANTHER" id="PTHR12110">
    <property type="entry name" value="HYDROXYPYRUVATE ISOMERASE"/>
    <property type="match status" value="1"/>
</dbReference>